<name>A0A7D9HG88_PARCT</name>
<keyword evidence="2" id="KW-1185">Reference proteome</keyword>
<gene>
    <name evidence="1" type="ORF">PACLA_8A086364</name>
</gene>
<dbReference type="AlphaFoldDB" id="A0A7D9HG88"/>
<reference evidence="1" key="1">
    <citation type="submission" date="2020-04" db="EMBL/GenBank/DDBJ databases">
        <authorList>
            <person name="Alioto T."/>
            <person name="Alioto T."/>
            <person name="Gomez Garrido J."/>
        </authorList>
    </citation>
    <scope>NUCLEOTIDE SEQUENCE</scope>
    <source>
        <strain evidence="1">A484AB</strain>
    </source>
</reference>
<evidence type="ECO:0000313" key="2">
    <source>
        <dbReference type="Proteomes" id="UP001152795"/>
    </source>
</evidence>
<organism evidence="1 2">
    <name type="scientific">Paramuricea clavata</name>
    <name type="common">Red gorgonian</name>
    <name type="synonym">Violescent sea-whip</name>
    <dbReference type="NCBI Taxonomy" id="317549"/>
    <lineage>
        <taxon>Eukaryota</taxon>
        <taxon>Metazoa</taxon>
        <taxon>Cnidaria</taxon>
        <taxon>Anthozoa</taxon>
        <taxon>Octocorallia</taxon>
        <taxon>Malacalcyonacea</taxon>
        <taxon>Plexauridae</taxon>
        <taxon>Paramuricea</taxon>
    </lineage>
</organism>
<protein>
    <submittedName>
        <fullName evidence="1">Uncharacterized protein</fullName>
    </submittedName>
</protein>
<dbReference type="EMBL" id="CACRXK020000711">
    <property type="protein sequence ID" value="CAB3984240.1"/>
    <property type="molecule type" value="Genomic_DNA"/>
</dbReference>
<sequence length="320" mass="36773">MEGNFQSCEIKICDNYNTNDKNYTKFFALHQQEKIIQTARILNSFGKQFLHGLNPTDEKYYSASDDYSTKFHSVVETVDTLVEWLERSGNDVVENLKKKEAILRGVLRLTELGNQASLFGILELACKFLDVPKNPYPAEREYISGSLAEVDDQKRAIYVILREAGEILRSIIDDDKFDINKGMQFDNSVRKAELEIQFSQRRLDGAKKMTVQLMQKMRSVKWFSRAVRALGIAITWYFVYYKYKDSTIALPVMLLGFLVSAMVWLSFFPSNAYGFYEALSKLDVQHRLLSAELGTINERLKSTADHKDEVADEKLTISSN</sequence>
<accession>A0A7D9HG88</accession>
<dbReference type="OrthoDB" id="6008420at2759"/>
<dbReference type="Proteomes" id="UP001152795">
    <property type="component" value="Unassembled WGS sequence"/>
</dbReference>
<evidence type="ECO:0000313" key="1">
    <source>
        <dbReference type="EMBL" id="CAB3984240.1"/>
    </source>
</evidence>
<comment type="caution">
    <text evidence="1">The sequence shown here is derived from an EMBL/GenBank/DDBJ whole genome shotgun (WGS) entry which is preliminary data.</text>
</comment>
<proteinExistence type="predicted"/>